<dbReference type="SMART" id="SM00054">
    <property type="entry name" value="EFh"/>
    <property type="match status" value="2"/>
</dbReference>
<evidence type="ECO:0000259" key="1">
    <source>
        <dbReference type="PROSITE" id="PS50222"/>
    </source>
</evidence>
<feature type="domain" description="EF-hand" evidence="1">
    <location>
        <begin position="50"/>
        <end position="72"/>
    </location>
</feature>
<dbReference type="Proteomes" id="UP001143474">
    <property type="component" value="Unassembled WGS sequence"/>
</dbReference>
<dbReference type="EMBL" id="BSEV01000034">
    <property type="protein sequence ID" value="GLK14580.1"/>
    <property type="molecule type" value="Genomic_DNA"/>
</dbReference>
<sequence length="72" mass="7740">MSAEPTGERLAELRQKFAAIDADGDGFITEREFGEHFPGLPAEAVGSLNQDADADGDGRLSFEEFVRIVAQA</sequence>
<organism evidence="2 3">
    <name type="scientific">Streptosporangium carneum</name>
    <dbReference type="NCBI Taxonomy" id="47481"/>
    <lineage>
        <taxon>Bacteria</taxon>
        <taxon>Bacillati</taxon>
        <taxon>Actinomycetota</taxon>
        <taxon>Actinomycetes</taxon>
        <taxon>Streptosporangiales</taxon>
        <taxon>Streptosporangiaceae</taxon>
        <taxon>Streptosporangium</taxon>
    </lineage>
</organism>
<dbReference type="Pfam" id="PF13499">
    <property type="entry name" value="EF-hand_7"/>
    <property type="match status" value="1"/>
</dbReference>
<dbReference type="PROSITE" id="PS00018">
    <property type="entry name" value="EF_HAND_1"/>
    <property type="match status" value="2"/>
</dbReference>
<dbReference type="InterPro" id="IPR018247">
    <property type="entry name" value="EF_Hand_1_Ca_BS"/>
</dbReference>
<dbReference type="InterPro" id="IPR011992">
    <property type="entry name" value="EF-hand-dom_pair"/>
</dbReference>
<comment type="caution">
    <text evidence="2">The sequence shown here is derived from an EMBL/GenBank/DDBJ whole genome shotgun (WGS) entry which is preliminary data.</text>
</comment>
<dbReference type="PROSITE" id="PS50222">
    <property type="entry name" value="EF_HAND_2"/>
    <property type="match status" value="2"/>
</dbReference>
<protein>
    <recommendedName>
        <fullName evidence="1">EF-hand domain-containing protein</fullName>
    </recommendedName>
</protein>
<gene>
    <name evidence="2" type="ORF">GCM10017600_79920</name>
</gene>
<reference evidence="2" key="1">
    <citation type="journal article" date="2014" name="Int. J. Syst. Evol. Microbiol.">
        <title>Complete genome sequence of Corynebacterium casei LMG S-19264T (=DSM 44701T), isolated from a smear-ripened cheese.</title>
        <authorList>
            <consortium name="US DOE Joint Genome Institute (JGI-PGF)"/>
            <person name="Walter F."/>
            <person name="Albersmeier A."/>
            <person name="Kalinowski J."/>
            <person name="Ruckert C."/>
        </authorList>
    </citation>
    <scope>NUCLEOTIDE SEQUENCE</scope>
    <source>
        <strain evidence="2">VKM Ac-2007</strain>
    </source>
</reference>
<dbReference type="CDD" id="cd00051">
    <property type="entry name" value="EFh"/>
    <property type="match status" value="1"/>
</dbReference>
<accession>A0A9W6I9J5</accession>
<dbReference type="RefSeq" id="WP_271222815.1">
    <property type="nucleotide sequence ID" value="NZ_BAAAVD010000019.1"/>
</dbReference>
<proteinExistence type="predicted"/>
<name>A0A9W6I9J5_9ACTN</name>
<reference evidence="2" key="2">
    <citation type="submission" date="2023-01" db="EMBL/GenBank/DDBJ databases">
        <authorList>
            <person name="Sun Q."/>
            <person name="Evtushenko L."/>
        </authorList>
    </citation>
    <scope>NUCLEOTIDE SEQUENCE</scope>
    <source>
        <strain evidence="2">VKM Ac-2007</strain>
    </source>
</reference>
<keyword evidence="3" id="KW-1185">Reference proteome</keyword>
<dbReference type="AlphaFoldDB" id="A0A9W6I9J5"/>
<dbReference type="SUPFAM" id="SSF47473">
    <property type="entry name" value="EF-hand"/>
    <property type="match status" value="1"/>
</dbReference>
<dbReference type="Gene3D" id="1.10.238.10">
    <property type="entry name" value="EF-hand"/>
    <property type="match status" value="2"/>
</dbReference>
<evidence type="ECO:0000313" key="3">
    <source>
        <dbReference type="Proteomes" id="UP001143474"/>
    </source>
</evidence>
<dbReference type="InterPro" id="IPR002048">
    <property type="entry name" value="EF_hand_dom"/>
</dbReference>
<feature type="domain" description="EF-hand" evidence="1">
    <location>
        <begin position="8"/>
        <end position="43"/>
    </location>
</feature>
<dbReference type="GO" id="GO:0005509">
    <property type="term" value="F:calcium ion binding"/>
    <property type="evidence" value="ECO:0007669"/>
    <property type="project" value="InterPro"/>
</dbReference>
<evidence type="ECO:0000313" key="2">
    <source>
        <dbReference type="EMBL" id="GLK14580.1"/>
    </source>
</evidence>